<organism evidence="1 2">
    <name type="scientific">Actinomadura namibiensis</name>
    <dbReference type="NCBI Taxonomy" id="182080"/>
    <lineage>
        <taxon>Bacteria</taxon>
        <taxon>Bacillati</taxon>
        <taxon>Actinomycetota</taxon>
        <taxon>Actinomycetes</taxon>
        <taxon>Streptosporangiales</taxon>
        <taxon>Thermomonosporaceae</taxon>
        <taxon>Actinomadura</taxon>
    </lineage>
</organism>
<sequence length="180" mass="17869">MRTGDVVVVQGDEFGDPDAGVEQQPTDGAVAGEGAAFDGAQVPLLLAGVQGAGRELGCVVAAHHGRAEAELGEEVVQGGEVGVDSVRGAVKDGLHVGLVVADGEVAVVGVGERGAIQAAAVEPGEEGPHAEVVGAPGVAIQRSPLQRRGVGGVDRGERLGYRLVLPSHTALAISEVVSPG</sequence>
<comment type="caution">
    <text evidence="1">The sequence shown here is derived from an EMBL/GenBank/DDBJ whole genome shotgun (WGS) entry which is preliminary data.</text>
</comment>
<accession>A0A7W3LS10</accession>
<dbReference type="Proteomes" id="UP000572680">
    <property type="component" value="Unassembled WGS sequence"/>
</dbReference>
<name>A0A7W3LS10_ACTNM</name>
<proteinExistence type="predicted"/>
<evidence type="ECO:0000313" key="1">
    <source>
        <dbReference type="EMBL" id="MBA8953162.1"/>
    </source>
</evidence>
<gene>
    <name evidence="1" type="ORF">HNR61_004812</name>
</gene>
<keyword evidence="2" id="KW-1185">Reference proteome</keyword>
<protein>
    <submittedName>
        <fullName evidence="1">Uncharacterized protein</fullName>
    </submittedName>
</protein>
<evidence type="ECO:0000313" key="2">
    <source>
        <dbReference type="Proteomes" id="UP000572680"/>
    </source>
</evidence>
<reference evidence="1 2" key="1">
    <citation type="submission" date="2020-08" db="EMBL/GenBank/DDBJ databases">
        <title>Genomic Encyclopedia of Type Strains, Phase IV (KMG-IV): sequencing the most valuable type-strain genomes for metagenomic binning, comparative biology and taxonomic classification.</title>
        <authorList>
            <person name="Goeker M."/>
        </authorList>
    </citation>
    <scope>NUCLEOTIDE SEQUENCE [LARGE SCALE GENOMIC DNA]</scope>
    <source>
        <strain evidence="1 2">DSM 44197</strain>
    </source>
</reference>
<dbReference type="AlphaFoldDB" id="A0A7W3LS10"/>
<dbReference type="RefSeq" id="WP_312898089.1">
    <property type="nucleotide sequence ID" value="NZ_BAAALP010000063.1"/>
</dbReference>
<dbReference type="EMBL" id="JACJIA010000006">
    <property type="protein sequence ID" value="MBA8953162.1"/>
    <property type="molecule type" value="Genomic_DNA"/>
</dbReference>